<keyword evidence="3 10" id="KW-0328">Glycosyltransferase</keyword>
<comment type="subcellular location">
    <subcellularLocation>
        <location evidence="1">Membrane</location>
        <topology evidence="1">Multi-pass membrane protein</topology>
    </subcellularLocation>
</comment>
<dbReference type="RefSeq" id="WP_304602334.1">
    <property type="nucleotide sequence ID" value="NZ_JAUQYP010000002.1"/>
</dbReference>
<dbReference type="Proteomes" id="UP001232536">
    <property type="component" value="Unassembled WGS sequence"/>
</dbReference>
<dbReference type="GO" id="GO:0016757">
    <property type="term" value="F:glycosyltransferase activity"/>
    <property type="evidence" value="ECO:0007669"/>
    <property type="project" value="UniProtKB-KW"/>
</dbReference>
<keyword evidence="5 8" id="KW-0812">Transmembrane</keyword>
<dbReference type="SUPFAM" id="SSF53448">
    <property type="entry name" value="Nucleotide-diphospho-sugar transferases"/>
    <property type="match status" value="1"/>
</dbReference>
<dbReference type="EMBL" id="JAUQYP010000002">
    <property type="protein sequence ID" value="MDO8108499.1"/>
    <property type="molecule type" value="Genomic_DNA"/>
</dbReference>
<feature type="domain" description="Glycosyltransferase 2-like" evidence="9">
    <location>
        <begin position="7"/>
        <end position="170"/>
    </location>
</feature>
<evidence type="ECO:0000256" key="3">
    <source>
        <dbReference type="ARBA" id="ARBA00022676"/>
    </source>
</evidence>
<dbReference type="InterPro" id="IPR001173">
    <property type="entry name" value="Glyco_trans_2-like"/>
</dbReference>
<evidence type="ECO:0000256" key="4">
    <source>
        <dbReference type="ARBA" id="ARBA00022679"/>
    </source>
</evidence>
<dbReference type="EC" id="2.4.-.-" evidence="10"/>
<dbReference type="Gene3D" id="3.90.550.10">
    <property type="entry name" value="Spore Coat Polysaccharide Biosynthesis Protein SpsA, Chain A"/>
    <property type="match status" value="1"/>
</dbReference>
<comment type="similarity">
    <text evidence="2">Belongs to the glycosyltransferase 2 family.</text>
</comment>
<evidence type="ECO:0000256" key="5">
    <source>
        <dbReference type="ARBA" id="ARBA00022692"/>
    </source>
</evidence>
<name>A0ABT9DC96_9CELL</name>
<keyword evidence="7 8" id="KW-0472">Membrane</keyword>
<keyword evidence="11" id="KW-1185">Reference proteome</keyword>
<dbReference type="PANTHER" id="PTHR48090:SF1">
    <property type="entry name" value="PROPHAGE BACTOPRENOL GLUCOSYL TRANSFERASE HOMOLOG"/>
    <property type="match status" value="1"/>
</dbReference>
<keyword evidence="4 10" id="KW-0808">Transferase</keyword>
<evidence type="ECO:0000256" key="6">
    <source>
        <dbReference type="ARBA" id="ARBA00022989"/>
    </source>
</evidence>
<feature type="transmembrane region" description="Helical" evidence="8">
    <location>
        <begin position="266"/>
        <end position="288"/>
    </location>
</feature>
<proteinExistence type="inferred from homology"/>
<evidence type="ECO:0000313" key="11">
    <source>
        <dbReference type="Proteomes" id="UP001232536"/>
    </source>
</evidence>
<feature type="transmembrane region" description="Helical" evidence="8">
    <location>
        <begin position="233"/>
        <end position="254"/>
    </location>
</feature>
<evidence type="ECO:0000259" key="9">
    <source>
        <dbReference type="Pfam" id="PF00535"/>
    </source>
</evidence>
<dbReference type="CDD" id="cd04187">
    <property type="entry name" value="DPM1_like_bac"/>
    <property type="match status" value="1"/>
</dbReference>
<protein>
    <submittedName>
        <fullName evidence="10">Glycosyltransferase family 2 protein</fullName>
        <ecNumber evidence="10">2.4.-.-</ecNumber>
    </submittedName>
</protein>
<dbReference type="PANTHER" id="PTHR48090">
    <property type="entry name" value="UNDECAPRENYL-PHOSPHATE 4-DEOXY-4-FORMAMIDO-L-ARABINOSE TRANSFERASE-RELATED"/>
    <property type="match status" value="1"/>
</dbReference>
<evidence type="ECO:0000256" key="2">
    <source>
        <dbReference type="ARBA" id="ARBA00006739"/>
    </source>
</evidence>
<dbReference type="InterPro" id="IPR050256">
    <property type="entry name" value="Glycosyltransferase_2"/>
</dbReference>
<evidence type="ECO:0000256" key="7">
    <source>
        <dbReference type="ARBA" id="ARBA00023136"/>
    </source>
</evidence>
<comment type="caution">
    <text evidence="10">The sequence shown here is derived from an EMBL/GenBank/DDBJ whole genome shotgun (WGS) entry which is preliminary data.</text>
</comment>
<evidence type="ECO:0000256" key="8">
    <source>
        <dbReference type="SAM" id="Phobius"/>
    </source>
</evidence>
<dbReference type="InterPro" id="IPR029044">
    <property type="entry name" value="Nucleotide-diphossugar_trans"/>
</dbReference>
<sequence>MANQMISIVTPCYNEEGNVERCASEIASVMAAELPGYRYEHIFCDNSSTDRTLEILRSLASADRRIKVIANSRNVGPFRNIANGLRHVSGDLVIPMVPADLQDPPAAIPKLVGAMRDDVDVVYGVRSNRRENPVLRFARAAYYGLIRRTGGQAPPRNAGEFLLARRSVIDSIVSVGGSYPYVRGLVAQTDPRYAVVPYEWGQRVSGRSKNSLPDLVDQALNGLVSTARAPIRAALLIGVLAAILGVGIGLWNLVYFFTTDSTNAGAGIPTLIVAAFLFGGTQLFFLGLAGEYVISIHTELRPAPPMFERERINFEPTGRASDVSAGADRLNRAKHPTVALRGASRSQVRATRRLRR</sequence>
<dbReference type="Pfam" id="PF00535">
    <property type="entry name" value="Glycos_transf_2"/>
    <property type="match status" value="1"/>
</dbReference>
<reference evidence="10 11" key="1">
    <citation type="submission" date="2023-07" db="EMBL/GenBank/DDBJ databases">
        <title>Description of novel actinomycetes strains, isolated from tidal flat sediment.</title>
        <authorList>
            <person name="Lu C."/>
        </authorList>
    </citation>
    <scope>NUCLEOTIDE SEQUENCE [LARGE SCALE GENOMIC DNA]</scope>
    <source>
        <strain evidence="10 11">SYSU T00b441</strain>
    </source>
</reference>
<keyword evidence="6 8" id="KW-1133">Transmembrane helix</keyword>
<accession>A0ABT9DC96</accession>
<evidence type="ECO:0000313" key="10">
    <source>
        <dbReference type="EMBL" id="MDO8108499.1"/>
    </source>
</evidence>
<organism evidence="10 11">
    <name type="scientific">Actinotalea lenta</name>
    <dbReference type="NCBI Taxonomy" id="3064654"/>
    <lineage>
        <taxon>Bacteria</taxon>
        <taxon>Bacillati</taxon>
        <taxon>Actinomycetota</taxon>
        <taxon>Actinomycetes</taxon>
        <taxon>Micrococcales</taxon>
        <taxon>Cellulomonadaceae</taxon>
        <taxon>Actinotalea</taxon>
    </lineage>
</organism>
<gene>
    <name evidence="10" type="ORF">Q6348_14980</name>
</gene>
<evidence type="ECO:0000256" key="1">
    <source>
        <dbReference type="ARBA" id="ARBA00004141"/>
    </source>
</evidence>